<protein>
    <submittedName>
        <fullName evidence="2">Uncharacterized protein</fullName>
    </submittedName>
</protein>
<evidence type="ECO:0000256" key="1">
    <source>
        <dbReference type="SAM" id="Phobius"/>
    </source>
</evidence>
<sequence length="146" mass="17279">MVRCNLTKHEMPATVAAIQSYVSGKKYKKARSLKSYDYDKLKPHIIPSTKRNHLNELFCTLTLRHIGKSPEDVERHLKGKKYTRALARCKIWMCKLLLFFFVYKVLLLEFVCILNTLEYYSKLLIVMLSYLCYQISLLNFEAQKFE</sequence>
<dbReference type="Pfam" id="PF05477">
    <property type="entry name" value="SURF2"/>
    <property type="match status" value="1"/>
</dbReference>
<dbReference type="VEuPathDB" id="VectorBase:BGLAX_044085"/>
<keyword evidence="1" id="KW-1133">Transmembrane helix</keyword>
<keyword evidence="1" id="KW-0812">Transmembrane</keyword>
<dbReference type="EnsemblMetazoa" id="BGLB019567-RA">
    <property type="protein sequence ID" value="BGLB019567-PA"/>
    <property type="gene ID" value="BGLB019567"/>
</dbReference>
<dbReference type="KEGG" id="bgt:106061259"/>
<proteinExistence type="predicted"/>
<evidence type="ECO:0000313" key="3">
    <source>
        <dbReference type="Proteomes" id="UP000076420"/>
    </source>
</evidence>
<dbReference type="AlphaFoldDB" id="A0A2C9KGY5"/>
<dbReference type="Proteomes" id="UP000076420">
    <property type="component" value="Unassembled WGS sequence"/>
</dbReference>
<keyword evidence="1" id="KW-0472">Membrane</keyword>
<name>A0A2C9KGY5_BIOGL</name>
<dbReference type="PANTHER" id="PTHR34348">
    <property type="entry name" value="SURFEIT LOCUS PROTEIN 2"/>
    <property type="match status" value="1"/>
</dbReference>
<dbReference type="PANTHER" id="PTHR34348:SF1">
    <property type="entry name" value="SURFEIT LOCUS PROTEIN 2"/>
    <property type="match status" value="1"/>
</dbReference>
<dbReference type="VEuPathDB" id="VectorBase:BGLB019567"/>
<feature type="transmembrane region" description="Helical" evidence="1">
    <location>
        <begin position="123"/>
        <end position="140"/>
    </location>
</feature>
<reference evidence="2" key="1">
    <citation type="submission" date="2020-05" db="UniProtKB">
        <authorList>
            <consortium name="EnsemblMetazoa"/>
        </authorList>
    </citation>
    <scope>IDENTIFICATION</scope>
    <source>
        <strain evidence="2">BB02</strain>
    </source>
</reference>
<accession>A0A2C9KGY5</accession>
<feature type="transmembrane region" description="Helical" evidence="1">
    <location>
        <begin position="96"/>
        <end position="117"/>
    </location>
</feature>
<gene>
    <name evidence="2" type="primary">106061259</name>
</gene>
<dbReference type="InterPro" id="IPR008833">
    <property type="entry name" value="Surf2"/>
</dbReference>
<dbReference type="STRING" id="6526.A0A2C9KGY5"/>
<organism evidence="2 3">
    <name type="scientific">Biomphalaria glabrata</name>
    <name type="common">Bloodfluke planorb</name>
    <name type="synonym">Freshwater snail</name>
    <dbReference type="NCBI Taxonomy" id="6526"/>
    <lineage>
        <taxon>Eukaryota</taxon>
        <taxon>Metazoa</taxon>
        <taxon>Spiralia</taxon>
        <taxon>Lophotrochozoa</taxon>
        <taxon>Mollusca</taxon>
        <taxon>Gastropoda</taxon>
        <taxon>Heterobranchia</taxon>
        <taxon>Euthyneura</taxon>
        <taxon>Panpulmonata</taxon>
        <taxon>Hygrophila</taxon>
        <taxon>Lymnaeoidea</taxon>
        <taxon>Planorbidae</taxon>
        <taxon>Biomphalaria</taxon>
    </lineage>
</organism>
<dbReference type="OrthoDB" id="127285at2759"/>
<evidence type="ECO:0000313" key="2">
    <source>
        <dbReference type="EnsemblMetazoa" id="BGLB019567-PA"/>
    </source>
</evidence>